<comment type="caution">
    <text evidence="15">The sequence shown here is derived from an EMBL/GenBank/DDBJ whole genome shotgun (WGS) entry which is preliminary data.</text>
</comment>
<proteinExistence type="inferred from homology"/>
<dbReference type="InterPro" id="IPR005960">
    <property type="entry name" value="Phe-4-hydroxylase_mono"/>
</dbReference>
<dbReference type="Pfam" id="PF00351">
    <property type="entry name" value="Biopterin_H"/>
    <property type="match status" value="1"/>
</dbReference>
<dbReference type="UniPathway" id="UPA00139">
    <property type="reaction ID" value="UER00337"/>
</dbReference>
<evidence type="ECO:0000256" key="13">
    <source>
        <dbReference type="PIRSR" id="PIRSR601273-2"/>
    </source>
</evidence>
<dbReference type="InterPro" id="IPR001273">
    <property type="entry name" value="ArAA_hydroxylase"/>
</dbReference>
<evidence type="ECO:0000256" key="11">
    <source>
        <dbReference type="ARBA" id="ARBA00023232"/>
    </source>
</evidence>
<dbReference type="PROSITE" id="PS51410">
    <property type="entry name" value="BH4_AAA_HYDROXYL_2"/>
    <property type="match status" value="1"/>
</dbReference>
<sequence>MAHAGIERPAGAAEDWTIDQAWDRYTPEEHARWDHLFARQAKMLPDRVVPEFMDGLDVLRMTKPGIPNFDELSERLMKATGWQVLAVPGLVPDDLFFEHLANRRFVAGRFIRTPAQIDYLQEPDIFHDVFGHVPLLAHPVFADYMQAYGQGGLRANGLGAIEKLARLYWYTVEFGLISQGDGLKLYGAGIVSSYGESVFALDDPSPNRLGFDLRRLMRTDYRIDDYQQTYFVIDSFEDLLRQTVETDFAPIYAELASEPDIDIEAIQSSDRVYTRGTQAYAQAKALPA</sequence>
<dbReference type="Proteomes" id="UP000248975">
    <property type="component" value="Unassembled WGS sequence"/>
</dbReference>
<evidence type="ECO:0000256" key="9">
    <source>
        <dbReference type="ARBA" id="ARBA00023004"/>
    </source>
</evidence>
<keyword evidence="10 15" id="KW-0503">Monooxygenase</keyword>
<protein>
    <recommendedName>
        <fullName evidence="6">Phenylalanine-4-hydroxylase</fullName>
        <ecNumber evidence="5">1.14.16.1</ecNumber>
    </recommendedName>
    <alternativeName>
        <fullName evidence="12">Phe-4-monooxygenase</fullName>
    </alternativeName>
</protein>
<comment type="similarity">
    <text evidence="4">Belongs to the biopterin-dependent aromatic amino acid hydroxylase family.</text>
</comment>
<dbReference type="GO" id="GO:0005506">
    <property type="term" value="F:iron ion binding"/>
    <property type="evidence" value="ECO:0007669"/>
    <property type="project" value="InterPro"/>
</dbReference>
<accession>A0A2W5S4E2</accession>
<evidence type="ECO:0000256" key="1">
    <source>
        <dbReference type="ARBA" id="ARBA00001060"/>
    </source>
</evidence>
<dbReference type="InterPro" id="IPR019774">
    <property type="entry name" value="Aromatic-AA_hydroxylase_C"/>
</dbReference>
<keyword evidence="8" id="KW-0560">Oxidoreductase</keyword>
<dbReference type="EC" id="1.14.16.1" evidence="5"/>
<evidence type="ECO:0000256" key="4">
    <source>
        <dbReference type="ARBA" id="ARBA00009712"/>
    </source>
</evidence>
<evidence type="ECO:0000259" key="14">
    <source>
        <dbReference type="PROSITE" id="PS51410"/>
    </source>
</evidence>
<organism evidence="15 16">
    <name type="scientific">Cereibacter sphaeroides</name>
    <name type="common">Rhodobacter sphaeroides</name>
    <dbReference type="NCBI Taxonomy" id="1063"/>
    <lineage>
        <taxon>Bacteria</taxon>
        <taxon>Pseudomonadati</taxon>
        <taxon>Pseudomonadota</taxon>
        <taxon>Alphaproteobacteria</taxon>
        <taxon>Rhodobacterales</taxon>
        <taxon>Paracoccaceae</taxon>
        <taxon>Cereibacter</taxon>
    </lineage>
</organism>
<dbReference type="CDD" id="cd03348">
    <property type="entry name" value="pro_PheOH"/>
    <property type="match status" value="1"/>
</dbReference>
<comment type="pathway">
    <text evidence="3">Amino-acid degradation; L-phenylalanine degradation; acetoacetate and fumarate from L-phenylalanine: step 1/6.</text>
</comment>
<evidence type="ECO:0000256" key="2">
    <source>
        <dbReference type="ARBA" id="ARBA00001954"/>
    </source>
</evidence>
<feature type="binding site" evidence="13">
    <location>
        <position position="127"/>
    </location>
    <ligand>
        <name>Fe cation</name>
        <dbReference type="ChEBI" id="CHEBI:24875"/>
    </ligand>
</feature>
<comment type="catalytic activity">
    <reaction evidence="1">
        <text>(6R)-L-erythro-5,6,7,8-tetrahydrobiopterin + L-phenylalanine + O2 = (4aS,6R)-4a-hydroxy-L-erythro-5,6,7,8-tetrahydrobiopterin + L-tyrosine</text>
        <dbReference type="Rhea" id="RHEA:20273"/>
        <dbReference type="ChEBI" id="CHEBI:15379"/>
        <dbReference type="ChEBI" id="CHEBI:15642"/>
        <dbReference type="ChEBI" id="CHEBI:58095"/>
        <dbReference type="ChEBI" id="CHEBI:58315"/>
        <dbReference type="ChEBI" id="CHEBI:59560"/>
        <dbReference type="EC" id="1.14.16.1"/>
    </reaction>
</comment>
<dbReference type="Gene3D" id="1.10.800.10">
    <property type="entry name" value="Aromatic amino acid hydroxylase"/>
    <property type="match status" value="1"/>
</dbReference>
<gene>
    <name evidence="15" type="ORF">DI533_20800</name>
</gene>
<evidence type="ECO:0000256" key="3">
    <source>
        <dbReference type="ARBA" id="ARBA00005088"/>
    </source>
</evidence>
<dbReference type="InterPro" id="IPR036329">
    <property type="entry name" value="Aro-AA_hydroxylase_C_sf"/>
</dbReference>
<dbReference type="NCBIfam" id="NF008877">
    <property type="entry name" value="PRK11913.1-2"/>
    <property type="match status" value="1"/>
</dbReference>
<feature type="binding site" evidence="13">
    <location>
        <position position="173"/>
    </location>
    <ligand>
        <name>Fe cation</name>
        <dbReference type="ChEBI" id="CHEBI:24875"/>
    </ligand>
</feature>
<evidence type="ECO:0000256" key="8">
    <source>
        <dbReference type="ARBA" id="ARBA00023002"/>
    </source>
</evidence>
<dbReference type="PANTHER" id="PTHR11473:SF24">
    <property type="entry name" value="PHENYLALANINE-4-HYDROXYLASE"/>
    <property type="match status" value="1"/>
</dbReference>
<evidence type="ECO:0000256" key="10">
    <source>
        <dbReference type="ARBA" id="ARBA00023033"/>
    </source>
</evidence>
<reference evidence="15 16" key="1">
    <citation type="submission" date="2017-08" db="EMBL/GenBank/DDBJ databases">
        <title>Infants hospitalized years apart are colonized by the same room-sourced microbial strains.</title>
        <authorList>
            <person name="Brooks B."/>
            <person name="Olm M.R."/>
            <person name="Firek B.A."/>
            <person name="Baker R."/>
            <person name="Thomas B.C."/>
            <person name="Morowitz M.J."/>
            <person name="Banfield J.F."/>
        </authorList>
    </citation>
    <scope>NUCLEOTIDE SEQUENCE [LARGE SCALE GENOMIC DNA]</scope>
    <source>
        <strain evidence="15">S2_003_000_R2_11</strain>
    </source>
</reference>
<dbReference type="GO" id="GO:0004505">
    <property type="term" value="F:phenylalanine 4-monooxygenase activity"/>
    <property type="evidence" value="ECO:0007669"/>
    <property type="project" value="UniProtKB-EC"/>
</dbReference>
<evidence type="ECO:0000313" key="15">
    <source>
        <dbReference type="EMBL" id="PZQ94944.1"/>
    </source>
</evidence>
<keyword evidence="9 13" id="KW-0408">Iron</keyword>
<evidence type="ECO:0000256" key="7">
    <source>
        <dbReference type="ARBA" id="ARBA00022723"/>
    </source>
</evidence>
<evidence type="ECO:0000256" key="12">
    <source>
        <dbReference type="ARBA" id="ARBA00029922"/>
    </source>
</evidence>
<dbReference type="NCBIfam" id="TIGR01267">
    <property type="entry name" value="Phe4hydrox_mono"/>
    <property type="match status" value="1"/>
</dbReference>
<keyword evidence="11" id="KW-0585">Phenylalanine catabolism</keyword>
<dbReference type="PRINTS" id="PR00372">
    <property type="entry name" value="FYWHYDRXLASE"/>
</dbReference>
<keyword evidence="7 13" id="KW-0479">Metal-binding</keyword>
<dbReference type="EMBL" id="QFQS01000011">
    <property type="protein sequence ID" value="PZQ94944.1"/>
    <property type="molecule type" value="Genomic_DNA"/>
</dbReference>
<dbReference type="SUPFAM" id="SSF56534">
    <property type="entry name" value="Aromatic aminoacid monoxygenases, catalytic and oligomerization domains"/>
    <property type="match status" value="1"/>
</dbReference>
<dbReference type="GO" id="GO:0006559">
    <property type="term" value="P:L-phenylalanine catabolic process"/>
    <property type="evidence" value="ECO:0007669"/>
    <property type="project" value="UniProtKB-UniPathway"/>
</dbReference>
<evidence type="ECO:0000256" key="5">
    <source>
        <dbReference type="ARBA" id="ARBA00011995"/>
    </source>
</evidence>
<evidence type="ECO:0000313" key="16">
    <source>
        <dbReference type="Proteomes" id="UP000248975"/>
    </source>
</evidence>
<feature type="binding site" evidence="13">
    <location>
        <position position="132"/>
    </location>
    <ligand>
        <name>Fe cation</name>
        <dbReference type="ChEBI" id="CHEBI:24875"/>
    </ligand>
</feature>
<name>A0A2W5S4E2_CERSP</name>
<dbReference type="InterPro" id="IPR018301">
    <property type="entry name" value="ArAA_hydroxylase_Fe/CU_BS"/>
</dbReference>
<feature type="domain" description="Biopterin-dependent aromatic amino acid hydroxylase family profile" evidence="14">
    <location>
        <begin position="1"/>
        <end position="288"/>
    </location>
</feature>
<dbReference type="AlphaFoldDB" id="A0A2W5S4E2"/>
<comment type="cofactor">
    <cofactor evidence="2 13">
        <name>Fe(2+)</name>
        <dbReference type="ChEBI" id="CHEBI:29033"/>
    </cofactor>
</comment>
<dbReference type="PANTHER" id="PTHR11473">
    <property type="entry name" value="AROMATIC AMINO ACID HYDROXYLASE"/>
    <property type="match status" value="1"/>
</dbReference>
<evidence type="ECO:0000256" key="6">
    <source>
        <dbReference type="ARBA" id="ARBA00020276"/>
    </source>
</evidence>
<dbReference type="PROSITE" id="PS00367">
    <property type="entry name" value="BH4_AAA_HYDROXYL_1"/>
    <property type="match status" value="1"/>
</dbReference>
<dbReference type="InterPro" id="IPR036951">
    <property type="entry name" value="ArAA_hydroxylase_sf"/>
</dbReference>